<proteinExistence type="predicted"/>
<dbReference type="Proteomes" id="UP001177260">
    <property type="component" value="Unassembled WGS sequence"/>
</dbReference>
<evidence type="ECO:0000313" key="2">
    <source>
        <dbReference type="Proteomes" id="UP001177260"/>
    </source>
</evidence>
<sequence length="276" mass="29758">MVVNWKDSQSTDRLVAAIIAAHPDLKLNYQAIATYFGQAATYDAVEGRFRRYRKMSDELKKEAFAQGITHPPKGRGSGGSTPRTPRVARGITKSASTGKGRKDTRSNLTSPTRHPVHRGMSSLDAICLDGDTSNDEKKDINGKTETNSAWKEPAKFPHSGQGGAAVLGQGNLDVEIVDAPVPVQPAGAMFPKPEERENVTSNVSSFPAFGSVKGKERADCAFPSTVPPMGLSRTSTALGQTDMSDDPFYQADLFFPTNNAGYPTDSMYFDEYDGTA</sequence>
<comment type="caution">
    <text evidence="1">The sequence shown here is derived from an EMBL/GenBank/DDBJ whole genome shotgun (WGS) entry which is preliminary data.</text>
</comment>
<name>A0ACC3B0W2_9EURO</name>
<reference evidence="1 2" key="1">
    <citation type="journal article" date="2023" name="ACS Omega">
        <title>Identification of the Neoaspergillic Acid Biosynthesis Gene Cluster by Establishing an In Vitro CRISPR-Ribonucleoprotein Genetic System in Aspergillus melleus.</title>
        <authorList>
            <person name="Yuan B."/>
            <person name="Grau M.F."/>
            <person name="Murata R.M."/>
            <person name="Torok T."/>
            <person name="Venkateswaran K."/>
            <person name="Stajich J.E."/>
            <person name="Wang C.C.C."/>
        </authorList>
    </citation>
    <scope>NUCLEOTIDE SEQUENCE [LARGE SCALE GENOMIC DNA]</scope>
    <source>
        <strain evidence="1 2">IMV 1140</strain>
    </source>
</reference>
<organism evidence="1 2">
    <name type="scientific">Aspergillus melleus</name>
    <dbReference type="NCBI Taxonomy" id="138277"/>
    <lineage>
        <taxon>Eukaryota</taxon>
        <taxon>Fungi</taxon>
        <taxon>Dikarya</taxon>
        <taxon>Ascomycota</taxon>
        <taxon>Pezizomycotina</taxon>
        <taxon>Eurotiomycetes</taxon>
        <taxon>Eurotiomycetidae</taxon>
        <taxon>Eurotiales</taxon>
        <taxon>Aspergillaceae</taxon>
        <taxon>Aspergillus</taxon>
        <taxon>Aspergillus subgen. Circumdati</taxon>
    </lineage>
</organism>
<dbReference type="EMBL" id="JAOPJF010000040">
    <property type="protein sequence ID" value="KAK1143411.1"/>
    <property type="molecule type" value="Genomic_DNA"/>
</dbReference>
<keyword evidence="2" id="KW-1185">Reference proteome</keyword>
<gene>
    <name evidence="1" type="ORF">N8T08_006739</name>
</gene>
<accession>A0ACC3B0W2</accession>
<evidence type="ECO:0000313" key="1">
    <source>
        <dbReference type="EMBL" id="KAK1143411.1"/>
    </source>
</evidence>
<protein>
    <submittedName>
        <fullName evidence="1">Uncharacterized protein</fullName>
    </submittedName>
</protein>